<name>A0A165EQ87_EXIGL</name>
<feature type="region of interest" description="Disordered" evidence="1">
    <location>
        <begin position="103"/>
        <end position="129"/>
    </location>
</feature>
<dbReference type="Proteomes" id="UP000077266">
    <property type="component" value="Unassembled WGS sequence"/>
</dbReference>
<evidence type="ECO:0000256" key="1">
    <source>
        <dbReference type="SAM" id="MobiDB-lite"/>
    </source>
</evidence>
<protein>
    <submittedName>
        <fullName evidence="2">Uncharacterized protein</fullName>
    </submittedName>
</protein>
<evidence type="ECO:0000313" key="3">
    <source>
        <dbReference type="Proteomes" id="UP000077266"/>
    </source>
</evidence>
<dbReference type="EMBL" id="KV426124">
    <property type="protein sequence ID" value="KZV87462.1"/>
    <property type="molecule type" value="Genomic_DNA"/>
</dbReference>
<gene>
    <name evidence="2" type="ORF">EXIGLDRAFT_839942</name>
</gene>
<dbReference type="InParanoid" id="A0A165EQ87"/>
<accession>A0A165EQ87</accession>
<sequence>MKFDTITTTTTTVTKAGSSSSSHAPGTVIISNPGNGHVQTQAMPSSHSNIQVINTKPVIIDGTMPVHISKKDKMVKRFTPAGKRRLVNVPRQPLRDLPRIQLHNQDRHDLHPCTHPPSSRTVNIEDRPS</sequence>
<reference evidence="2 3" key="1">
    <citation type="journal article" date="2016" name="Mol. Biol. Evol.">
        <title>Comparative Genomics of Early-Diverging Mushroom-Forming Fungi Provides Insights into the Origins of Lignocellulose Decay Capabilities.</title>
        <authorList>
            <person name="Nagy L.G."/>
            <person name="Riley R."/>
            <person name="Tritt A."/>
            <person name="Adam C."/>
            <person name="Daum C."/>
            <person name="Floudas D."/>
            <person name="Sun H."/>
            <person name="Yadav J.S."/>
            <person name="Pangilinan J."/>
            <person name="Larsson K.H."/>
            <person name="Matsuura K."/>
            <person name="Barry K."/>
            <person name="Labutti K."/>
            <person name="Kuo R."/>
            <person name="Ohm R.A."/>
            <person name="Bhattacharya S.S."/>
            <person name="Shirouzu T."/>
            <person name="Yoshinaga Y."/>
            <person name="Martin F.M."/>
            <person name="Grigoriev I.V."/>
            <person name="Hibbett D.S."/>
        </authorList>
    </citation>
    <scope>NUCLEOTIDE SEQUENCE [LARGE SCALE GENOMIC DNA]</scope>
    <source>
        <strain evidence="2 3">HHB12029</strain>
    </source>
</reference>
<dbReference type="AlphaFoldDB" id="A0A165EQ87"/>
<keyword evidence="3" id="KW-1185">Reference proteome</keyword>
<feature type="compositionally biased region" description="Polar residues" evidence="1">
    <location>
        <begin position="29"/>
        <end position="42"/>
    </location>
</feature>
<feature type="compositionally biased region" description="Basic and acidic residues" evidence="1">
    <location>
        <begin position="103"/>
        <end position="112"/>
    </location>
</feature>
<evidence type="ECO:0000313" key="2">
    <source>
        <dbReference type="EMBL" id="KZV87462.1"/>
    </source>
</evidence>
<feature type="compositionally biased region" description="Low complexity" evidence="1">
    <location>
        <begin position="1"/>
        <end position="22"/>
    </location>
</feature>
<feature type="region of interest" description="Disordered" evidence="1">
    <location>
        <begin position="1"/>
        <end position="42"/>
    </location>
</feature>
<proteinExistence type="predicted"/>
<organism evidence="2 3">
    <name type="scientific">Exidia glandulosa HHB12029</name>
    <dbReference type="NCBI Taxonomy" id="1314781"/>
    <lineage>
        <taxon>Eukaryota</taxon>
        <taxon>Fungi</taxon>
        <taxon>Dikarya</taxon>
        <taxon>Basidiomycota</taxon>
        <taxon>Agaricomycotina</taxon>
        <taxon>Agaricomycetes</taxon>
        <taxon>Auriculariales</taxon>
        <taxon>Exidiaceae</taxon>
        <taxon>Exidia</taxon>
    </lineage>
</organism>